<keyword evidence="5" id="KW-0732">Signal</keyword>
<evidence type="ECO:0000313" key="9">
    <source>
        <dbReference type="Proteomes" id="UP000663828"/>
    </source>
</evidence>
<dbReference type="Pfam" id="PF00008">
    <property type="entry name" value="EGF"/>
    <property type="match status" value="3"/>
</dbReference>
<dbReference type="InterPro" id="IPR000742">
    <property type="entry name" value="EGF"/>
</dbReference>
<dbReference type="AlphaFoldDB" id="A0A815HQJ7"/>
<evidence type="ECO:0000256" key="2">
    <source>
        <dbReference type="ARBA" id="ARBA00022737"/>
    </source>
</evidence>
<dbReference type="SMART" id="SM00181">
    <property type="entry name" value="EGF"/>
    <property type="match status" value="3"/>
</dbReference>
<dbReference type="Gene3D" id="2.10.25.10">
    <property type="entry name" value="Laminin"/>
    <property type="match status" value="3"/>
</dbReference>
<dbReference type="InterPro" id="IPR051022">
    <property type="entry name" value="Notch_Cell-Fate_Det"/>
</dbReference>
<evidence type="ECO:0000313" key="8">
    <source>
        <dbReference type="EMBL" id="CAF1639823.1"/>
    </source>
</evidence>
<organism evidence="7 10">
    <name type="scientific">Adineta ricciae</name>
    <name type="common">Rotifer</name>
    <dbReference type="NCBI Taxonomy" id="249248"/>
    <lineage>
        <taxon>Eukaryota</taxon>
        <taxon>Metazoa</taxon>
        <taxon>Spiralia</taxon>
        <taxon>Gnathifera</taxon>
        <taxon>Rotifera</taxon>
        <taxon>Eurotatoria</taxon>
        <taxon>Bdelloidea</taxon>
        <taxon>Adinetida</taxon>
        <taxon>Adinetidae</taxon>
        <taxon>Adineta</taxon>
    </lineage>
</organism>
<dbReference type="Proteomes" id="UP000663828">
    <property type="component" value="Unassembled WGS sequence"/>
</dbReference>
<feature type="signal peptide" evidence="5">
    <location>
        <begin position="1"/>
        <end position="19"/>
    </location>
</feature>
<feature type="disulfide bond" evidence="4">
    <location>
        <begin position="65"/>
        <end position="74"/>
    </location>
</feature>
<keyword evidence="3 4" id="KW-1015">Disulfide bond</keyword>
<dbReference type="Proteomes" id="UP000663852">
    <property type="component" value="Unassembled WGS sequence"/>
</dbReference>
<dbReference type="PANTHER" id="PTHR24049">
    <property type="entry name" value="CRUMBS FAMILY MEMBER"/>
    <property type="match status" value="1"/>
</dbReference>
<protein>
    <recommendedName>
        <fullName evidence="6">EGF-like domain-containing protein</fullName>
    </recommendedName>
</protein>
<dbReference type="PROSITE" id="PS01186">
    <property type="entry name" value="EGF_2"/>
    <property type="match status" value="2"/>
</dbReference>
<comment type="caution">
    <text evidence="4">Lacks conserved residue(s) required for the propagation of feature annotation.</text>
</comment>
<feature type="disulfide bond" evidence="4">
    <location>
        <begin position="107"/>
        <end position="116"/>
    </location>
</feature>
<name>A0A815HQJ7_ADIRI</name>
<gene>
    <name evidence="7" type="ORF">EDS130_LOCUS33534</name>
    <name evidence="8" type="ORF">XAT740_LOCUS53121</name>
</gene>
<evidence type="ECO:0000256" key="4">
    <source>
        <dbReference type="PROSITE-ProRule" id="PRU00076"/>
    </source>
</evidence>
<evidence type="ECO:0000313" key="10">
    <source>
        <dbReference type="Proteomes" id="UP000663852"/>
    </source>
</evidence>
<comment type="caution">
    <text evidence="7">The sequence shown here is derived from an EMBL/GenBank/DDBJ whole genome shotgun (WGS) entry which is preliminary data.</text>
</comment>
<evidence type="ECO:0000256" key="3">
    <source>
        <dbReference type="ARBA" id="ARBA00023157"/>
    </source>
</evidence>
<dbReference type="EMBL" id="CAJNOJ010000268">
    <property type="protein sequence ID" value="CAF1355752.1"/>
    <property type="molecule type" value="Genomic_DNA"/>
</dbReference>
<evidence type="ECO:0000313" key="7">
    <source>
        <dbReference type="EMBL" id="CAF1355752.1"/>
    </source>
</evidence>
<dbReference type="PROSITE" id="PS00022">
    <property type="entry name" value="EGF_1"/>
    <property type="match status" value="3"/>
</dbReference>
<dbReference type="PANTHER" id="PTHR24049:SF29">
    <property type="entry name" value="EGF-LIKE DOMAIN-CONTAINING PROTEIN"/>
    <property type="match status" value="1"/>
</dbReference>
<dbReference type="PROSITE" id="PS50026">
    <property type="entry name" value="EGF_3"/>
    <property type="match status" value="3"/>
</dbReference>
<dbReference type="SUPFAM" id="SSF57196">
    <property type="entry name" value="EGF/Laminin"/>
    <property type="match status" value="3"/>
</dbReference>
<keyword evidence="2" id="KW-0677">Repeat</keyword>
<dbReference type="CDD" id="cd00054">
    <property type="entry name" value="EGF_CA"/>
    <property type="match status" value="1"/>
</dbReference>
<evidence type="ECO:0000256" key="1">
    <source>
        <dbReference type="ARBA" id="ARBA00022536"/>
    </source>
</evidence>
<dbReference type="EMBL" id="CAJNOR010008985">
    <property type="protein sequence ID" value="CAF1639823.1"/>
    <property type="molecule type" value="Genomic_DNA"/>
</dbReference>
<evidence type="ECO:0000256" key="5">
    <source>
        <dbReference type="SAM" id="SignalP"/>
    </source>
</evidence>
<proteinExistence type="predicted"/>
<feature type="domain" description="EGF-like" evidence="6">
    <location>
        <begin position="123"/>
        <end position="160"/>
    </location>
</feature>
<keyword evidence="1 4" id="KW-0245">EGF-like domain</keyword>
<evidence type="ECO:0000259" key="6">
    <source>
        <dbReference type="PROSITE" id="PS50026"/>
    </source>
</evidence>
<keyword evidence="9" id="KW-1185">Reference proteome</keyword>
<feature type="domain" description="EGF-like" evidence="6">
    <location>
        <begin position="33"/>
        <end position="75"/>
    </location>
</feature>
<accession>A0A815HQJ7</accession>
<reference evidence="7" key="1">
    <citation type="submission" date="2021-02" db="EMBL/GenBank/DDBJ databases">
        <authorList>
            <person name="Nowell W R."/>
        </authorList>
    </citation>
    <scope>NUCLEOTIDE SEQUENCE</scope>
</reference>
<feature type="chain" id="PRO_5035605220" description="EGF-like domain-containing protein" evidence="5">
    <location>
        <begin position="20"/>
        <end position="177"/>
    </location>
</feature>
<dbReference type="OrthoDB" id="430340at2759"/>
<feature type="disulfide bond" evidence="4">
    <location>
        <begin position="150"/>
        <end position="159"/>
    </location>
</feature>
<sequence length="177" mass="18972">MHSSCILLLFFIHYLIINAEDNYVQREVLNERSVVYCGPTSNPCLNGGACLSSSSNPGVFESCLCATGWTGALCDYPDMSISACSTNPCYNGGSCQIHAGGGFRCTCLPNFTGLLCEASNVVVSSVCNPNPCANGRCCLLSSSNTFFCQCLRGWAGTLCDYPTGELIIKFDQLSMKF</sequence>
<feature type="domain" description="EGF-like" evidence="6">
    <location>
        <begin position="80"/>
        <end position="117"/>
    </location>
</feature>